<dbReference type="GO" id="GO:0030170">
    <property type="term" value="F:pyridoxal phosphate binding"/>
    <property type="evidence" value="ECO:0007669"/>
    <property type="project" value="InterPro"/>
</dbReference>
<accession>A0A1M5SVF0</accession>
<dbReference type="PANTHER" id="PTHR36930">
    <property type="entry name" value="METAL-SULFUR CLUSTER BIOSYNTHESIS PROTEINS YUAD-RELATED"/>
    <property type="match status" value="1"/>
</dbReference>
<dbReference type="PANTHER" id="PTHR36930:SF1">
    <property type="entry name" value="MOSC DOMAIN-CONTAINING PROTEIN"/>
    <property type="match status" value="1"/>
</dbReference>
<reference evidence="2 3" key="1">
    <citation type="submission" date="2016-11" db="EMBL/GenBank/DDBJ databases">
        <authorList>
            <person name="Jaros S."/>
            <person name="Januszkiewicz K."/>
            <person name="Wedrychowicz H."/>
        </authorList>
    </citation>
    <scope>NUCLEOTIDE SEQUENCE [LARGE SCALE GENOMIC DNA]</scope>
    <source>
        <strain evidence="2 3">DSM 28715</strain>
    </source>
</reference>
<name>A0A1M5SVF0_9RHOB</name>
<dbReference type="STRING" id="1508389.SAMN05444003_3136"/>
<gene>
    <name evidence="2" type="ORF">SAMN05444003_3136</name>
</gene>
<organism evidence="2 3">
    <name type="scientific">Cognatiyoonia sediminum</name>
    <dbReference type="NCBI Taxonomy" id="1508389"/>
    <lineage>
        <taxon>Bacteria</taxon>
        <taxon>Pseudomonadati</taxon>
        <taxon>Pseudomonadota</taxon>
        <taxon>Alphaproteobacteria</taxon>
        <taxon>Rhodobacterales</taxon>
        <taxon>Paracoccaceae</taxon>
        <taxon>Cognatiyoonia</taxon>
    </lineage>
</organism>
<dbReference type="EMBL" id="FQXB01000007">
    <property type="protein sequence ID" value="SHH42430.1"/>
    <property type="molecule type" value="Genomic_DNA"/>
</dbReference>
<dbReference type="GO" id="GO:0030151">
    <property type="term" value="F:molybdenum ion binding"/>
    <property type="evidence" value="ECO:0007669"/>
    <property type="project" value="InterPro"/>
</dbReference>
<dbReference type="Proteomes" id="UP000184074">
    <property type="component" value="Unassembled WGS sequence"/>
</dbReference>
<dbReference type="PROSITE" id="PS51340">
    <property type="entry name" value="MOSC"/>
    <property type="match status" value="1"/>
</dbReference>
<dbReference type="AlphaFoldDB" id="A0A1M5SVF0"/>
<dbReference type="RefSeq" id="WP_072902699.1">
    <property type="nucleotide sequence ID" value="NZ_FQXB01000007.1"/>
</dbReference>
<dbReference type="Pfam" id="PF03476">
    <property type="entry name" value="MOSC_N"/>
    <property type="match status" value="1"/>
</dbReference>
<dbReference type="SUPFAM" id="SSF50800">
    <property type="entry name" value="PK beta-barrel domain-like"/>
    <property type="match status" value="1"/>
</dbReference>
<protein>
    <recommendedName>
        <fullName evidence="1">MOSC domain-containing protein</fullName>
    </recommendedName>
</protein>
<dbReference type="InterPro" id="IPR005302">
    <property type="entry name" value="MoCF_Sase_C"/>
</dbReference>
<dbReference type="GO" id="GO:0003824">
    <property type="term" value="F:catalytic activity"/>
    <property type="evidence" value="ECO:0007669"/>
    <property type="project" value="InterPro"/>
</dbReference>
<evidence type="ECO:0000313" key="3">
    <source>
        <dbReference type="Proteomes" id="UP000184074"/>
    </source>
</evidence>
<evidence type="ECO:0000313" key="2">
    <source>
        <dbReference type="EMBL" id="SHH42430.1"/>
    </source>
</evidence>
<dbReference type="Pfam" id="PF03473">
    <property type="entry name" value="MOSC"/>
    <property type="match status" value="1"/>
</dbReference>
<keyword evidence="3" id="KW-1185">Reference proteome</keyword>
<dbReference type="InterPro" id="IPR005303">
    <property type="entry name" value="MOCOS_middle"/>
</dbReference>
<feature type="domain" description="MOSC" evidence="1">
    <location>
        <begin position="110"/>
        <end position="251"/>
    </location>
</feature>
<proteinExistence type="predicted"/>
<dbReference type="InterPro" id="IPR052716">
    <property type="entry name" value="MOSC_domain"/>
</dbReference>
<evidence type="ECO:0000259" key="1">
    <source>
        <dbReference type="PROSITE" id="PS51340"/>
    </source>
</evidence>
<dbReference type="InterPro" id="IPR011037">
    <property type="entry name" value="Pyrv_Knase-like_insert_dom_sf"/>
</dbReference>
<sequence>MFTVSDLWRYPIKSHGREHIDTVELTAGQTMPWDRHWAVTHGDSKFDADNPAWVMCRNFMIGASTPSLAGISAELDAEKEALTLRHSKLGELTFWPDKAEDHTRFLDWVRPICPADQRQPFGLAAVPNRGMTDTDYPTVSIMTNASHRAVEGRIGRPLERERWRGNIWLDGPALWEEFEWIGKRIQIGGAVLEVIEPIQRCKHTMANPASGVRDTDTLAALNEGFGHQDFGVYATVVDSGSVSCGDTAKVI</sequence>
<dbReference type="Gene3D" id="2.40.33.20">
    <property type="entry name" value="PK beta-barrel domain-like"/>
    <property type="match status" value="1"/>
</dbReference>